<dbReference type="AlphaFoldDB" id="A0A1G9G975"/>
<feature type="transmembrane region" description="Helical" evidence="1">
    <location>
        <begin position="63"/>
        <end position="81"/>
    </location>
</feature>
<evidence type="ECO:0000256" key="1">
    <source>
        <dbReference type="SAM" id="Phobius"/>
    </source>
</evidence>
<evidence type="ECO:0008006" key="4">
    <source>
        <dbReference type="Google" id="ProtNLM"/>
    </source>
</evidence>
<dbReference type="OrthoDB" id="6691119at2"/>
<feature type="transmembrane region" description="Helical" evidence="1">
    <location>
        <begin position="93"/>
        <end position="114"/>
    </location>
</feature>
<accession>A0A1G9G975</accession>
<reference evidence="2 3" key="1">
    <citation type="submission" date="2016-10" db="EMBL/GenBank/DDBJ databases">
        <authorList>
            <person name="de Groot N.N."/>
        </authorList>
    </citation>
    <scope>NUCLEOTIDE SEQUENCE [LARGE SCALE GENOMIC DNA]</scope>
    <source>
        <strain evidence="2 3">DSM 25186</strain>
    </source>
</reference>
<feature type="transmembrane region" description="Helical" evidence="1">
    <location>
        <begin position="40"/>
        <end position="56"/>
    </location>
</feature>
<evidence type="ECO:0000313" key="3">
    <source>
        <dbReference type="Proteomes" id="UP000198510"/>
    </source>
</evidence>
<gene>
    <name evidence="2" type="ORF">SAMN05421823_10426</name>
</gene>
<dbReference type="STRING" id="1075417.SAMN05421823_10426"/>
<keyword evidence="1" id="KW-1133">Transmembrane helix</keyword>
<dbReference type="EMBL" id="FNFO01000004">
    <property type="protein sequence ID" value="SDK97125.1"/>
    <property type="molecule type" value="Genomic_DNA"/>
</dbReference>
<keyword evidence="1" id="KW-0472">Membrane</keyword>
<protein>
    <recommendedName>
        <fullName evidence="4">DUF2628 domain-containing protein</fullName>
    </recommendedName>
</protein>
<sequence length="174" mass="20170">MEEQKDQEALDREEYFRAYFGQSADYYWQKVEEYGDGRTYTFNVFAFVFGLSWMLYRKMYRPMVVLLGLILLSSALESSLWMRLHLSEATIEFIGNAEMVAWAFLMGFLGNNLYLKQAARTIESVTDELDDKEHIKARLAQLGGVTLRPHLLILLFLIGAMLLMKFGVLPTLFP</sequence>
<dbReference type="RefSeq" id="WP_089681798.1">
    <property type="nucleotide sequence ID" value="NZ_FNFO01000004.1"/>
</dbReference>
<proteinExistence type="predicted"/>
<name>A0A1G9G975_9BACT</name>
<dbReference type="Pfam" id="PF10947">
    <property type="entry name" value="DUF2628"/>
    <property type="match status" value="1"/>
</dbReference>
<evidence type="ECO:0000313" key="2">
    <source>
        <dbReference type="EMBL" id="SDK97125.1"/>
    </source>
</evidence>
<dbReference type="InterPro" id="IPR024399">
    <property type="entry name" value="DUF2628"/>
</dbReference>
<keyword evidence="3" id="KW-1185">Reference proteome</keyword>
<feature type="transmembrane region" description="Helical" evidence="1">
    <location>
        <begin position="151"/>
        <end position="173"/>
    </location>
</feature>
<organism evidence="2 3">
    <name type="scientific">Catalinimonas alkaloidigena</name>
    <dbReference type="NCBI Taxonomy" id="1075417"/>
    <lineage>
        <taxon>Bacteria</taxon>
        <taxon>Pseudomonadati</taxon>
        <taxon>Bacteroidota</taxon>
        <taxon>Cytophagia</taxon>
        <taxon>Cytophagales</taxon>
        <taxon>Catalimonadaceae</taxon>
        <taxon>Catalinimonas</taxon>
    </lineage>
</organism>
<keyword evidence="1" id="KW-0812">Transmembrane</keyword>
<dbReference type="Proteomes" id="UP000198510">
    <property type="component" value="Unassembled WGS sequence"/>
</dbReference>